<gene>
    <name evidence="2" type="ORF">M5K25_026170</name>
</gene>
<proteinExistence type="predicted"/>
<evidence type="ECO:0000313" key="3">
    <source>
        <dbReference type="Proteomes" id="UP001552299"/>
    </source>
</evidence>
<organism evidence="2 3">
    <name type="scientific">Dendrobium thyrsiflorum</name>
    <name type="common">Pinecone-like raceme dendrobium</name>
    <name type="synonym">Orchid</name>
    <dbReference type="NCBI Taxonomy" id="117978"/>
    <lineage>
        <taxon>Eukaryota</taxon>
        <taxon>Viridiplantae</taxon>
        <taxon>Streptophyta</taxon>
        <taxon>Embryophyta</taxon>
        <taxon>Tracheophyta</taxon>
        <taxon>Spermatophyta</taxon>
        <taxon>Magnoliopsida</taxon>
        <taxon>Liliopsida</taxon>
        <taxon>Asparagales</taxon>
        <taxon>Orchidaceae</taxon>
        <taxon>Epidendroideae</taxon>
        <taxon>Malaxideae</taxon>
        <taxon>Dendrobiinae</taxon>
        <taxon>Dendrobium</taxon>
    </lineage>
</organism>
<evidence type="ECO:0000313" key="2">
    <source>
        <dbReference type="EMBL" id="KAL0904098.1"/>
    </source>
</evidence>
<protein>
    <submittedName>
        <fullName evidence="2">Uncharacterized protein</fullName>
    </submittedName>
</protein>
<reference evidence="2 3" key="1">
    <citation type="journal article" date="2024" name="Plant Biotechnol. J.">
        <title>Dendrobium thyrsiflorum genome and its molecular insights into genes involved in important horticultural traits.</title>
        <authorList>
            <person name="Chen B."/>
            <person name="Wang J.Y."/>
            <person name="Zheng P.J."/>
            <person name="Li K.L."/>
            <person name="Liang Y.M."/>
            <person name="Chen X.F."/>
            <person name="Zhang C."/>
            <person name="Zhao X."/>
            <person name="He X."/>
            <person name="Zhang G.Q."/>
            <person name="Liu Z.J."/>
            <person name="Xu Q."/>
        </authorList>
    </citation>
    <scope>NUCLEOTIDE SEQUENCE [LARGE SCALE GENOMIC DNA]</scope>
    <source>
        <strain evidence="2">GZMU011</strain>
    </source>
</reference>
<comment type="caution">
    <text evidence="2">The sequence shown here is derived from an EMBL/GenBank/DDBJ whole genome shotgun (WGS) entry which is preliminary data.</text>
</comment>
<dbReference type="Proteomes" id="UP001552299">
    <property type="component" value="Unassembled WGS sequence"/>
</dbReference>
<name>A0ABD0TWS6_DENTH</name>
<dbReference type="EMBL" id="JANQDX010000019">
    <property type="protein sequence ID" value="KAL0904098.1"/>
    <property type="molecule type" value="Genomic_DNA"/>
</dbReference>
<dbReference type="AlphaFoldDB" id="A0ABD0TWS6"/>
<keyword evidence="3" id="KW-1185">Reference proteome</keyword>
<feature type="region of interest" description="Disordered" evidence="1">
    <location>
        <begin position="1"/>
        <end position="33"/>
    </location>
</feature>
<sequence length="179" mass="20036">MSAKRKTQHKLHHKSHPSRQMSHRNDHRNDPWKISMDGLRLQSITKTRCEPHHQAESKTSWLPRKTVQGADCSIIIVLVQQATTTTQGCTWLPKLTIQGIGVVKSYDKRAAASKLKSFQAGDEGDAGGRQPRGAIDKFPNGKLFRFLLHCNHPESRPIHPLRHAGAGTIVHVLAVVKRT</sequence>
<feature type="compositionally biased region" description="Basic residues" evidence="1">
    <location>
        <begin position="1"/>
        <end position="22"/>
    </location>
</feature>
<evidence type="ECO:0000256" key="1">
    <source>
        <dbReference type="SAM" id="MobiDB-lite"/>
    </source>
</evidence>
<accession>A0ABD0TWS6</accession>